<dbReference type="GO" id="GO:0005178">
    <property type="term" value="F:integrin binding"/>
    <property type="evidence" value="ECO:0007669"/>
    <property type="project" value="TreeGrafter"/>
</dbReference>
<keyword evidence="2" id="KW-0812">Transmembrane</keyword>
<dbReference type="AlphaFoldDB" id="A0A9D4BCY9"/>
<dbReference type="PANTHER" id="PTHR23220:SF122">
    <property type="entry name" value="INTEGRIN ALPHA-PS1"/>
    <property type="match status" value="1"/>
</dbReference>
<dbReference type="PANTHER" id="PTHR23220">
    <property type="entry name" value="INTEGRIN ALPHA"/>
    <property type="match status" value="1"/>
</dbReference>
<accession>A0A9D4BCY9</accession>
<name>A0A9D4BCY9_DREPO</name>
<evidence type="ECO:0000256" key="2">
    <source>
        <dbReference type="SAM" id="Phobius"/>
    </source>
</evidence>
<dbReference type="Gene3D" id="1.20.5.930">
    <property type="entry name" value="Bicelle-embedded integrin alpha(iib) transmembrane segment"/>
    <property type="match status" value="1"/>
</dbReference>
<dbReference type="GO" id="GO:0008305">
    <property type="term" value="C:integrin complex"/>
    <property type="evidence" value="ECO:0007669"/>
    <property type="project" value="TreeGrafter"/>
</dbReference>
<evidence type="ECO:0000313" key="3">
    <source>
        <dbReference type="EMBL" id="KAH3689394.1"/>
    </source>
</evidence>
<feature type="transmembrane region" description="Helical" evidence="2">
    <location>
        <begin position="17"/>
        <end position="39"/>
    </location>
</feature>
<reference evidence="3" key="2">
    <citation type="submission" date="2020-11" db="EMBL/GenBank/DDBJ databases">
        <authorList>
            <person name="McCartney M.A."/>
            <person name="Auch B."/>
            <person name="Kono T."/>
            <person name="Mallez S."/>
            <person name="Becker A."/>
            <person name="Gohl D.M."/>
            <person name="Silverstein K.A.T."/>
            <person name="Koren S."/>
            <person name="Bechman K.B."/>
            <person name="Herman A."/>
            <person name="Abrahante J.E."/>
            <person name="Garbe J."/>
        </authorList>
    </citation>
    <scope>NUCLEOTIDE SEQUENCE</scope>
    <source>
        <strain evidence="3">Duluth1</strain>
        <tissue evidence="3">Whole animal</tissue>
    </source>
</reference>
<gene>
    <name evidence="3" type="ORF">DPMN_191452</name>
</gene>
<dbReference type="GO" id="GO:0007229">
    <property type="term" value="P:integrin-mediated signaling pathway"/>
    <property type="evidence" value="ECO:0007669"/>
    <property type="project" value="TreeGrafter"/>
</dbReference>
<dbReference type="GO" id="GO:0033627">
    <property type="term" value="P:cell adhesion mediated by integrin"/>
    <property type="evidence" value="ECO:0007669"/>
    <property type="project" value="TreeGrafter"/>
</dbReference>
<comment type="caution">
    <text evidence="3">The sequence shown here is derived from an EMBL/GenBank/DDBJ whole genome shotgun (WGS) entry which is preliminary data.</text>
</comment>
<keyword evidence="2" id="KW-1133">Transmembrane helix</keyword>
<feature type="region of interest" description="Disordered" evidence="1">
    <location>
        <begin position="70"/>
        <end position="90"/>
    </location>
</feature>
<reference evidence="3" key="1">
    <citation type="journal article" date="2019" name="bioRxiv">
        <title>The Genome of the Zebra Mussel, Dreissena polymorpha: A Resource for Invasive Species Research.</title>
        <authorList>
            <person name="McCartney M.A."/>
            <person name="Auch B."/>
            <person name="Kono T."/>
            <person name="Mallez S."/>
            <person name="Zhang Y."/>
            <person name="Obille A."/>
            <person name="Becker A."/>
            <person name="Abrahante J.E."/>
            <person name="Garbe J."/>
            <person name="Badalamenti J.P."/>
            <person name="Herman A."/>
            <person name="Mangelson H."/>
            <person name="Liachko I."/>
            <person name="Sullivan S."/>
            <person name="Sone E.D."/>
            <person name="Koren S."/>
            <person name="Silverstein K.A.T."/>
            <person name="Beckman K.B."/>
            <person name="Gohl D.M."/>
        </authorList>
    </citation>
    <scope>NUCLEOTIDE SEQUENCE</scope>
    <source>
        <strain evidence="3">Duluth1</strain>
        <tissue evidence="3">Whole animal</tissue>
    </source>
</reference>
<keyword evidence="2" id="KW-0472">Membrane</keyword>
<dbReference type="GO" id="GO:0007160">
    <property type="term" value="P:cell-matrix adhesion"/>
    <property type="evidence" value="ECO:0007669"/>
    <property type="project" value="TreeGrafter"/>
</dbReference>
<dbReference type="Proteomes" id="UP000828390">
    <property type="component" value="Unassembled WGS sequence"/>
</dbReference>
<dbReference type="EMBL" id="JAIWYP010000125">
    <property type="protein sequence ID" value="KAH3689394.1"/>
    <property type="molecule type" value="Genomic_DNA"/>
</dbReference>
<dbReference type="GO" id="GO:0098609">
    <property type="term" value="P:cell-cell adhesion"/>
    <property type="evidence" value="ECO:0007669"/>
    <property type="project" value="TreeGrafter"/>
</dbReference>
<proteinExistence type="predicted"/>
<organism evidence="3 4">
    <name type="scientific">Dreissena polymorpha</name>
    <name type="common">Zebra mussel</name>
    <name type="synonym">Mytilus polymorpha</name>
    <dbReference type="NCBI Taxonomy" id="45954"/>
    <lineage>
        <taxon>Eukaryota</taxon>
        <taxon>Metazoa</taxon>
        <taxon>Spiralia</taxon>
        <taxon>Lophotrochozoa</taxon>
        <taxon>Mollusca</taxon>
        <taxon>Bivalvia</taxon>
        <taxon>Autobranchia</taxon>
        <taxon>Heteroconchia</taxon>
        <taxon>Euheterodonta</taxon>
        <taxon>Imparidentia</taxon>
        <taxon>Neoheterodontei</taxon>
        <taxon>Myida</taxon>
        <taxon>Dreissenoidea</taxon>
        <taxon>Dreissenidae</taxon>
        <taxon>Dreissena</taxon>
    </lineage>
</organism>
<evidence type="ECO:0000313" key="4">
    <source>
        <dbReference type="Proteomes" id="UP000828390"/>
    </source>
</evidence>
<dbReference type="PROSITE" id="PS00242">
    <property type="entry name" value="INTEGRIN_ALPHA"/>
    <property type="match status" value="1"/>
</dbReference>
<dbReference type="InterPro" id="IPR018184">
    <property type="entry name" value="Integrin_alpha_C_CS"/>
</dbReference>
<evidence type="ECO:0000256" key="1">
    <source>
        <dbReference type="SAM" id="MobiDB-lite"/>
    </source>
</evidence>
<protein>
    <submittedName>
        <fullName evidence="3">Uncharacterized protein</fullName>
    </submittedName>
</protein>
<sequence>MTTFVIDAESVMNEVNIWIIIGAVLGAVVLLIIVGIILWRCGFFKRSQKHDQVKKWKQDGLYNRENIRMSQANKQTYSPIEETTANASDL</sequence>
<keyword evidence="4" id="KW-1185">Reference proteome</keyword>
<dbReference type="GO" id="GO:0009897">
    <property type="term" value="C:external side of plasma membrane"/>
    <property type="evidence" value="ECO:0007669"/>
    <property type="project" value="TreeGrafter"/>
</dbReference>